<dbReference type="SUPFAM" id="SSF63829">
    <property type="entry name" value="Calcium-dependent phosphotriesterase"/>
    <property type="match status" value="1"/>
</dbReference>
<proteinExistence type="predicted"/>
<keyword evidence="1" id="KW-0863">Zinc-finger</keyword>
<dbReference type="CDD" id="cd19757">
    <property type="entry name" value="Bbox1"/>
    <property type="match status" value="1"/>
</dbReference>
<dbReference type="SMART" id="SM00336">
    <property type="entry name" value="BBOX"/>
    <property type="match status" value="2"/>
</dbReference>
<dbReference type="SUPFAM" id="SSF57845">
    <property type="entry name" value="B-box zinc-binding domain"/>
    <property type="match status" value="1"/>
</dbReference>
<dbReference type="CDD" id="cd19756">
    <property type="entry name" value="Bbox2"/>
    <property type="match status" value="1"/>
</dbReference>
<dbReference type="AlphaFoldDB" id="A0AA88Y2Q2"/>
<protein>
    <recommendedName>
        <fullName evidence="2">B box-type domain-containing protein</fullName>
    </recommendedName>
</protein>
<dbReference type="InterPro" id="IPR011042">
    <property type="entry name" value="6-blade_b-propeller_TolB-like"/>
</dbReference>
<evidence type="ECO:0000313" key="3">
    <source>
        <dbReference type="EMBL" id="KAK3088158.1"/>
    </source>
</evidence>
<keyword evidence="1" id="KW-0479">Metal-binding</keyword>
<dbReference type="PANTHER" id="PTHR25462">
    <property type="entry name" value="BONUS, ISOFORM C-RELATED"/>
    <property type="match status" value="1"/>
</dbReference>
<comment type="caution">
    <text evidence="3">The sequence shown here is derived from an EMBL/GenBank/DDBJ whole genome shotgun (WGS) entry which is preliminary data.</text>
</comment>
<dbReference type="PROSITE" id="PS50119">
    <property type="entry name" value="ZF_BBOX"/>
    <property type="match status" value="2"/>
</dbReference>
<organism evidence="3 4">
    <name type="scientific">Pinctada imbricata</name>
    <name type="common">Atlantic pearl-oyster</name>
    <name type="synonym">Pinctada martensii</name>
    <dbReference type="NCBI Taxonomy" id="66713"/>
    <lineage>
        <taxon>Eukaryota</taxon>
        <taxon>Metazoa</taxon>
        <taxon>Spiralia</taxon>
        <taxon>Lophotrochozoa</taxon>
        <taxon>Mollusca</taxon>
        <taxon>Bivalvia</taxon>
        <taxon>Autobranchia</taxon>
        <taxon>Pteriomorphia</taxon>
        <taxon>Pterioida</taxon>
        <taxon>Pterioidea</taxon>
        <taxon>Pteriidae</taxon>
        <taxon>Pinctada</taxon>
    </lineage>
</organism>
<dbReference type="Pfam" id="PF00643">
    <property type="entry name" value="zf-B_box"/>
    <property type="match status" value="1"/>
</dbReference>
<feature type="domain" description="B box-type" evidence="2">
    <location>
        <begin position="70"/>
        <end position="111"/>
    </location>
</feature>
<name>A0AA88Y2Q2_PINIB</name>
<dbReference type="Gene3D" id="2.120.10.30">
    <property type="entry name" value="TolB, C-terminal domain"/>
    <property type="match status" value="1"/>
</dbReference>
<reference evidence="3" key="1">
    <citation type="submission" date="2019-08" db="EMBL/GenBank/DDBJ databases">
        <title>The improved chromosome-level genome for the pearl oyster Pinctada fucata martensii using PacBio sequencing and Hi-C.</title>
        <authorList>
            <person name="Zheng Z."/>
        </authorList>
    </citation>
    <scope>NUCLEOTIDE SEQUENCE</scope>
    <source>
        <strain evidence="3">ZZ-2019</strain>
        <tissue evidence="3">Adductor muscle</tissue>
    </source>
</reference>
<keyword evidence="4" id="KW-1185">Reference proteome</keyword>
<dbReference type="Proteomes" id="UP001186944">
    <property type="component" value="Unassembled WGS sequence"/>
</dbReference>
<keyword evidence="1" id="KW-0862">Zinc</keyword>
<dbReference type="InterPro" id="IPR000315">
    <property type="entry name" value="Znf_B-box"/>
</dbReference>
<dbReference type="PANTHER" id="PTHR25462:SF296">
    <property type="entry name" value="MEIOTIC P26, ISOFORM F"/>
    <property type="match status" value="1"/>
</dbReference>
<feature type="domain" description="B box-type" evidence="2">
    <location>
        <begin position="11"/>
        <end position="58"/>
    </location>
</feature>
<sequence length="545" mass="61737">MDDPRASIPPQTCVECGECGRSINVSWFCKNCPISLCDTCARSHKTKRQYKSHAIVPRTYIVLRLYGPAKIAEQCQIHPEKEISTYCNDCDVPCCVSCLAKDHNRHDFSTIEDKYLDAEKGLNEYYRLLDTDVTPTLEKMEEQAKADVKEDDSHVEKVVNDINDYRKDVVQNFNRACDDLIIQVKMSQSKGKERLDEIEECKKNLVILKHEIEGKIEKGDLDIVKYVPPKVESLIPEFEITQKTVSWFEPDRKVLDMINTSVGKINSKEIKKEETKGIKAVNVQNSFISKIGVSSLTTAGNNMAWVMYHRSPTMYLYNDEGKVVRSVTVKGAGGINDMSITKSGEMIVTCIDRKVRCVSVSGEVSTLIDTAPFSCSGVCLTDEEEIVVCMRGQRDKNHVAIYSPDGRRKVREIRAVNGQGNQLLPSPYRVVLNDLDLYVINTLLNVVCISWKGDVRWVYDGKQAKIKEPFDPSGICVDKYRNLLVSDLQNHCVHYIDRKGGLIQVIMTLEQTGLQMPYGICVDDVTRHVWVGNRNNDVVIARYLE</sequence>
<gene>
    <name evidence="3" type="ORF">FSP39_015484</name>
</gene>
<accession>A0AA88Y2Q2</accession>
<evidence type="ECO:0000259" key="2">
    <source>
        <dbReference type="PROSITE" id="PS50119"/>
    </source>
</evidence>
<dbReference type="InterPro" id="IPR047153">
    <property type="entry name" value="TRIM45/56/19-like"/>
</dbReference>
<dbReference type="GO" id="GO:0008270">
    <property type="term" value="F:zinc ion binding"/>
    <property type="evidence" value="ECO:0007669"/>
    <property type="project" value="UniProtKB-KW"/>
</dbReference>
<dbReference type="EMBL" id="VSWD01000011">
    <property type="protein sequence ID" value="KAK3088158.1"/>
    <property type="molecule type" value="Genomic_DNA"/>
</dbReference>
<evidence type="ECO:0000256" key="1">
    <source>
        <dbReference type="PROSITE-ProRule" id="PRU00024"/>
    </source>
</evidence>
<dbReference type="Gene3D" id="3.30.160.60">
    <property type="entry name" value="Classic Zinc Finger"/>
    <property type="match status" value="1"/>
</dbReference>
<evidence type="ECO:0000313" key="4">
    <source>
        <dbReference type="Proteomes" id="UP001186944"/>
    </source>
</evidence>